<dbReference type="GO" id="GO:0000796">
    <property type="term" value="C:condensin complex"/>
    <property type="evidence" value="ECO:0007669"/>
    <property type="project" value="TreeGrafter"/>
</dbReference>
<evidence type="ECO:0000313" key="2">
    <source>
        <dbReference type="EMBL" id="KAA8498686.1"/>
    </source>
</evidence>
<dbReference type="PANTHER" id="PTHR16199:SF4">
    <property type="entry name" value="CONDENSIN-2 COMPLEX SUBUNIT G2"/>
    <property type="match status" value="1"/>
</dbReference>
<keyword evidence="3" id="KW-1185">Reference proteome</keyword>
<feature type="compositionally biased region" description="Basic residues" evidence="1">
    <location>
        <begin position="777"/>
        <end position="786"/>
    </location>
</feature>
<sequence>MEPAKADMGAMQAELLRVLEQRGDENEGSRPYGMSESVLQYLTVRETQWPSVVESMSRNDAQGLAQGIHAHLCTVLASMERFGRDRVAQLASNDPDIALLQALVQLVLLQLRDKKSSTPPALIECVKLCHEWMMNVPKGRTRNALCRVCEQYCEDGRPTHEALVPRVLSLLLSELRTGDRENADGVKKGSASLVKRIYSLRSCLVGVAMDDDEHRELRDELIASMAHKSVLGCKEGQKLSAQLLSSASLFGEEFVALLHKSLKNQLPFCTTLSMPRAIGEVYFMAWKYATRLSDRVSVSFLEHHCLRDLMESSLYVPSRKTQLAQNLRGVMTVFHAKKQETGVDDTLLRLYTPTLFQSLHVANASVRMNAVHLFVDSFPLVDSNLSQPDFEAAYQAQCEHILKALQDPVVGVRLVAVQGACRVLHLYWSLIPPLVLSAVLRELCHHLAFDAASSAVRLSALEGLKFVLENHESHVALAKGNYLKHLAPLFHDVSERVRLGFMDLLSAVQAKVTIVRFFDVVPVQELLDRLAADKETRMVKSHVSRLLVECYFPLEQGNDQAKPNLARTQLIRCLLLLKQNASAARALYQQIYLLVPADALTRFAKALARALTHAQFPKGLIRDMGGDSIVPFQAQCMELLADVIDGVVSNGTSSDKGKNKNPFLQSLENVLVEQGVLMQLIQGHPESTRFVAACWRVASHLQAECLPLMDSVEHWASELWCMFESKNIAGMIGVLEAAIRWGHNAHLVQVVSGWILAATEDASTDNSNLESTAASKMSHKRRRRGARSAAEPSHVTREEIAGDALRGEQSCIITSAPRETMEKAFLACAVLDHILSRRELHVKWLEDISTEQLHHLTQALTSLVASAARRASLTNATEVRAALLSARALAVVLRIGLLVSCTDQATQASKITAHAVSLSSWPVLAREGMSIATEARASKNHKLWCLLSNVLLALTVQAQSAGLVDMSNYTHLEAILSSLEAVNHVHDETMGPQCQSTDAPSIQDMDESMVRLLASLVQEMSLAHYSTAGVQRMMAALLVIVSARNEPLALCGESLESFLLSRAANDNMAESRRTFVCSALAQRALDVFGVDEDKNTPSEGELIAGASETAELAPSVRYFVSVFQRRKLRNAVGLSEVIAQMLNLISKKPYSHADDPTLDDGIASVEHMENCVLRFLKVCRIMSVPMSATDVERSVSELATKVQQARTEANSKASAKVPTLRPENYADDVPALAAQYRALLL</sequence>
<feature type="region of interest" description="Disordered" evidence="1">
    <location>
        <begin position="766"/>
        <end position="799"/>
    </location>
</feature>
<comment type="caution">
    <text evidence="2">The sequence shown here is derived from an EMBL/GenBank/DDBJ whole genome shotgun (WGS) entry which is preliminary data.</text>
</comment>
<dbReference type="OrthoDB" id="10062843at2759"/>
<protein>
    <submittedName>
        <fullName evidence="2">Condensin-2 complex subunit G2</fullName>
    </submittedName>
</protein>
<accession>A0A5J4Z4T3</accession>
<dbReference type="SUPFAM" id="SSF48371">
    <property type="entry name" value="ARM repeat"/>
    <property type="match status" value="1"/>
</dbReference>
<dbReference type="EMBL" id="VRMN01000001">
    <property type="protein sequence ID" value="KAA8498686.1"/>
    <property type="molecule type" value="Genomic_DNA"/>
</dbReference>
<dbReference type="Proteomes" id="UP000324585">
    <property type="component" value="Unassembled WGS sequence"/>
</dbReference>
<dbReference type="InterPro" id="IPR024741">
    <property type="entry name" value="Condensin2_G2"/>
</dbReference>
<dbReference type="AlphaFoldDB" id="A0A5J4Z4T3"/>
<name>A0A5J4Z4T3_PORPP</name>
<dbReference type="PANTHER" id="PTHR16199">
    <property type="entry name" value="CONDENSIN-2 COMPLEX SUBUNIT G2"/>
    <property type="match status" value="1"/>
</dbReference>
<reference evidence="3" key="1">
    <citation type="journal article" date="2019" name="Nat. Commun.">
        <title>Expansion of phycobilisome linker gene families in mesophilic red algae.</title>
        <authorList>
            <person name="Lee J."/>
            <person name="Kim D."/>
            <person name="Bhattacharya D."/>
            <person name="Yoon H.S."/>
        </authorList>
    </citation>
    <scope>NUCLEOTIDE SEQUENCE [LARGE SCALE GENOMIC DNA]</scope>
    <source>
        <strain evidence="3">CCMP 1328</strain>
    </source>
</reference>
<dbReference type="InterPro" id="IPR011989">
    <property type="entry name" value="ARM-like"/>
</dbReference>
<dbReference type="InterPro" id="IPR016024">
    <property type="entry name" value="ARM-type_fold"/>
</dbReference>
<dbReference type="GO" id="GO:0000070">
    <property type="term" value="P:mitotic sister chromatid segregation"/>
    <property type="evidence" value="ECO:0007669"/>
    <property type="project" value="TreeGrafter"/>
</dbReference>
<dbReference type="GO" id="GO:0005634">
    <property type="term" value="C:nucleus"/>
    <property type="evidence" value="ECO:0007669"/>
    <property type="project" value="InterPro"/>
</dbReference>
<proteinExistence type="predicted"/>
<dbReference type="Gene3D" id="1.25.10.10">
    <property type="entry name" value="Leucine-rich Repeat Variant"/>
    <property type="match status" value="1"/>
</dbReference>
<organism evidence="2 3">
    <name type="scientific">Porphyridium purpureum</name>
    <name type="common">Red alga</name>
    <name type="synonym">Porphyridium cruentum</name>
    <dbReference type="NCBI Taxonomy" id="35688"/>
    <lineage>
        <taxon>Eukaryota</taxon>
        <taxon>Rhodophyta</taxon>
        <taxon>Bangiophyceae</taxon>
        <taxon>Porphyridiales</taxon>
        <taxon>Porphyridiaceae</taxon>
        <taxon>Porphyridium</taxon>
    </lineage>
</organism>
<evidence type="ECO:0000256" key="1">
    <source>
        <dbReference type="SAM" id="MobiDB-lite"/>
    </source>
</evidence>
<gene>
    <name evidence="2" type="ORF">FVE85_6271</name>
</gene>
<feature type="compositionally biased region" description="Polar residues" evidence="1">
    <location>
        <begin position="766"/>
        <end position="775"/>
    </location>
</feature>
<dbReference type="Pfam" id="PF12422">
    <property type="entry name" value="Condensin2nSMC"/>
    <property type="match status" value="1"/>
</dbReference>
<evidence type="ECO:0000313" key="3">
    <source>
        <dbReference type="Proteomes" id="UP000324585"/>
    </source>
</evidence>